<dbReference type="AlphaFoldDB" id="A0A3M5D221"/>
<evidence type="ECO:0000259" key="13">
    <source>
        <dbReference type="SMART" id="SM00965"/>
    </source>
</evidence>
<feature type="signal peptide" evidence="12">
    <location>
        <begin position="1"/>
        <end position="30"/>
    </location>
</feature>
<keyword evidence="4" id="KW-0406">Ion transport</keyword>
<dbReference type="GO" id="GO:0006826">
    <property type="term" value="P:iron ion transport"/>
    <property type="evidence" value="ECO:0007669"/>
    <property type="project" value="UniProtKB-KW"/>
</dbReference>
<dbReference type="FunFam" id="2.40.170.20:FF:000043">
    <property type="entry name" value="Uncharacterized protein"/>
    <property type="match status" value="1"/>
</dbReference>
<dbReference type="InterPro" id="IPR012910">
    <property type="entry name" value="Plug_dom"/>
</dbReference>
<dbReference type="FunFam" id="3.55.50.30:FF:000002">
    <property type="entry name" value="Probable TonB-dependent receptor"/>
    <property type="match status" value="1"/>
</dbReference>
<dbReference type="Proteomes" id="UP000270834">
    <property type="component" value="Unassembled WGS sequence"/>
</dbReference>
<dbReference type="PROSITE" id="PS52016">
    <property type="entry name" value="TONB_DEPENDENT_REC_3"/>
    <property type="match status" value="1"/>
</dbReference>
<reference evidence="14 15" key="1">
    <citation type="submission" date="2018-08" db="EMBL/GenBank/DDBJ databases">
        <title>Recombination of ecologically and evolutionarily significant loci maintains genetic cohesion in the Pseudomonas syringae species complex.</title>
        <authorList>
            <person name="Dillon M."/>
            <person name="Thakur S."/>
            <person name="Almeida R.N.D."/>
            <person name="Weir B.S."/>
            <person name="Guttman D.S."/>
        </authorList>
    </citation>
    <scope>NUCLEOTIDE SEQUENCE [LARGE SCALE GENOMIC DNA]</scope>
    <source>
        <strain evidence="14 15">ICMP 7846</strain>
    </source>
</reference>
<evidence type="ECO:0000256" key="12">
    <source>
        <dbReference type="SAM" id="SignalP"/>
    </source>
</evidence>
<evidence type="ECO:0000256" key="7">
    <source>
        <dbReference type="ARBA" id="ARBA00023077"/>
    </source>
</evidence>
<evidence type="ECO:0000256" key="8">
    <source>
        <dbReference type="ARBA" id="ARBA00023136"/>
    </source>
</evidence>
<feature type="domain" description="Secretin/TonB short N-terminal" evidence="13">
    <location>
        <begin position="65"/>
        <end position="116"/>
    </location>
</feature>
<dbReference type="Gene3D" id="3.55.50.30">
    <property type="match status" value="1"/>
</dbReference>
<sequence>MPDVRLSSRSLTPVLCAVGLACALQGEVQAADGGPRDVATAPRVFDIAPGELAEVLLNIVRQGHVPIAFDQRLVAGLRGPDIRGRLSVEDALRRALAGSGLAYAQDESGAFVLRRGQAPVQETRGAAVAPTLSTVVVTGTRKSDVRAQDSLSPIDVVSATQLRSSGAVDLRDALVKLLPSLTRQAQPFNASALTHTQSLRGLSPNHVLVLVNGKRRHETANLNISGGLEKGSTGVDLDTIPINAIERVEVLRDGASALYGTDAIGGVINFITRKSLNEGRFDSGYASPTHDGGGNQRNVSASWGFGELEEDRFNVFAVANYDKQERLGAKDRGYTYNYQPGRGLDYSSGTAFPGNWSQGANASNPLAAGGCKGADLIPRNGICRQSLWRYLDLVPETEKTSVFSRATGKLADEHNVSLEYFWSRNDNATQVGPGTLTGLQIDPGTAFYPGNGITPGPGGFVLDPSRPVEVNWRQSVLGPRLQSSQNTGQRLLLGFDGQFAGWDYDIGASYNQNKVVDHIHSGYVDDRAAALGIANGTLNPFGPQTDAGLAYLGSHALSGDFRTSIGRVKGLDARASREIGDWFGAGPAALALGGEFRKEAFHQDIQDFAGNVQSLGVDPAATVSGERNLKAQYAELNVPVLDSLELSAAIRHDKYSDFGSTSNPKYSFRFQPFRQLVLRGAYSEGFRAPSLYELYNPTFTTYTSANYDDPRLCAGGQPSQGGIANRDCAQQFYNATGGNTDLRPETARNVTLGLVYQPLRDLSVGLDFWWIRIANQIAEFPEAAIFADPQAYAGRIVRKADGSIDHVVTGLANLGKVKTSGVDLSLDYRFPASRYGQFGLDLQGTYVSRYDFQQQIGGQYLDNVGDFQGVGVIARWKHVANATWSRDAWQATLSNRYTSGYNDYDRASHGKVGSWNLWDLAGSYRLSHALGLTLGVKNLFDREPPFSNQTYTFQSGYDPRYTDPYGRILFGRLSYSF</sequence>
<evidence type="ECO:0000313" key="15">
    <source>
        <dbReference type="Proteomes" id="UP000270834"/>
    </source>
</evidence>
<gene>
    <name evidence="14" type="ORF">ALP65_02942</name>
</gene>
<keyword evidence="4" id="KW-0410">Iron transport</keyword>
<keyword evidence="8 10" id="KW-0472">Membrane</keyword>
<keyword evidence="6" id="KW-0408">Iron</keyword>
<dbReference type="GO" id="GO:0009279">
    <property type="term" value="C:cell outer membrane"/>
    <property type="evidence" value="ECO:0007669"/>
    <property type="project" value="UniProtKB-SubCell"/>
</dbReference>
<protein>
    <recommendedName>
        <fullName evidence="13">Secretin/TonB short N-terminal domain-containing protein</fullName>
    </recommendedName>
</protein>
<evidence type="ECO:0000256" key="11">
    <source>
        <dbReference type="RuleBase" id="RU003357"/>
    </source>
</evidence>
<feature type="chain" id="PRO_5018274162" description="Secretin/TonB short N-terminal domain-containing protein" evidence="12">
    <location>
        <begin position="31"/>
        <end position="977"/>
    </location>
</feature>
<dbReference type="InterPro" id="IPR039426">
    <property type="entry name" value="TonB-dep_rcpt-like"/>
</dbReference>
<dbReference type="Pfam" id="PF07660">
    <property type="entry name" value="STN"/>
    <property type="match status" value="1"/>
</dbReference>
<comment type="similarity">
    <text evidence="10 11">Belongs to the TonB-dependent receptor family.</text>
</comment>
<proteinExistence type="inferred from homology"/>
<keyword evidence="3 10" id="KW-1134">Transmembrane beta strand</keyword>
<keyword evidence="12" id="KW-0732">Signal</keyword>
<dbReference type="InterPro" id="IPR037066">
    <property type="entry name" value="Plug_dom_sf"/>
</dbReference>
<keyword evidence="2 10" id="KW-0813">Transport</keyword>
<name>A0A3M5D221_PSEAI</name>
<dbReference type="Gene3D" id="2.40.170.20">
    <property type="entry name" value="TonB-dependent receptor, beta-barrel domain"/>
    <property type="match status" value="1"/>
</dbReference>
<dbReference type="PANTHER" id="PTHR47234:SF2">
    <property type="entry name" value="TONB-DEPENDENT RECEPTOR"/>
    <property type="match status" value="1"/>
</dbReference>
<evidence type="ECO:0000256" key="4">
    <source>
        <dbReference type="ARBA" id="ARBA00022496"/>
    </source>
</evidence>
<accession>A0A3M5D221</accession>
<comment type="caution">
    <text evidence="14">The sequence shown here is derived from an EMBL/GenBank/DDBJ whole genome shotgun (WGS) entry which is preliminary data.</text>
</comment>
<evidence type="ECO:0000256" key="6">
    <source>
        <dbReference type="ARBA" id="ARBA00023004"/>
    </source>
</evidence>
<dbReference type="CDD" id="cd01347">
    <property type="entry name" value="ligand_gated_channel"/>
    <property type="match status" value="1"/>
</dbReference>
<dbReference type="Pfam" id="PF07715">
    <property type="entry name" value="Plug"/>
    <property type="match status" value="1"/>
</dbReference>
<dbReference type="Gene3D" id="2.170.130.10">
    <property type="entry name" value="TonB-dependent receptor, plug domain"/>
    <property type="match status" value="1"/>
</dbReference>
<keyword evidence="5 10" id="KW-0812">Transmembrane</keyword>
<dbReference type="Pfam" id="PF00593">
    <property type="entry name" value="TonB_dep_Rec_b-barrel"/>
    <property type="match status" value="1"/>
</dbReference>
<evidence type="ECO:0000256" key="10">
    <source>
        <dbReference type="PROSITE-ProRule" id="PRU01360"/>
    </source>
</evidence>
<dbReference type="InterPro" id="IPR000531">
    <property type="entry name" value="Beta-barrel_TonB"/>
</dbReference>
<evidence type="ECO:0000256" key="1">
    <source>
        <dbReference type="ARBA" id="ARBA00004571"/>
    </source>
</evidence>
<dbReference type="SMART" id="SM00965">
    <property type="entry name" value="STN"/>
    <property type="match status" value="1"/>
</dbReference>
<keyword evidence="7 11" id="KW-0798">TonB box</keyword>
<evidence type="ECO:0000256" key="9">
    <source>
        <dbReference type="ARBA" id="ARBA00023237"/>
    </source>
</evidence>
<keyword evidence="9 10" id="KW-0998">Cell outer membrane</keyword>
<evidence type="ECO:0000313" key="14">
    <source>
        <dbReference type="EMBL" id="RMS44002.1"/>
    </source>
</evidence>
<dbReference type="InterPro" id="IPR011662">
    <property type="entry name" value="Secretin/TonB_short_N"/>
</dbReference>
<dbReference type="InterPro" id="IPR036942">
    <property type="entry name" value="Beta-barrel_TonB_sf"/>
</dbReference>
<evidence type="ECO:0000256" key="5">
    <source>
        <dbReference type="ARBA" id="ARBA00022692"/>
    </source>
</evidence>
<dbReference type="PANTHER" id="PTHR47234">
    <property type="match status" value="1"/>
</dbReference>
<comment type="subcellular location">
    <subcellularLocation>
        <location evidence="1 10">Cell outer membrane</location>
        <topology evidence="1 10">Multi-pass membrane protein</topology>
    </subcellularLocation>
</comment>
<dbReference type="EMBL" id="RBSQ01001457">
    <property type="protein sequence ID" value="RMS44002.1"/>
    <property type="molecule type" value="Genomic_DNA"/>
</dbReference>
<evidence type="ECO:0000256" key="3">
    <source>
        <dbReference type="ARBA" id="ARBA00022452"/>
    </source>
</evidence>
<dbReference type="PROSITE" id="PS51257">
    <property type="entry name" value="PROKAR_LIPOPROTEIN"/>
    <property type="match status" value="1"/>
</dbReference>
<organism evidence="14 15">
    <name type="scientific">Pseudomonas aeruginosa</name>
    <dbReference type="NCBI Taxonomy" id="287"/>
    <lineage>
        <taxon>Bacteria</taxon>
        <taxon>Pseudomonadati</taxon>
        <taxon>Pseudomonadota</taxon>
        <taxon>Gammaproteobacteria</taxon>
        <taxon>Pseudomonadales</taxon>
        <taxon>Pseudomonadaceae</taxon>
        <taxon>Pseudomonas</taxon>
    </lineage>
</organism>
<dbReference type="SUPFAM" id="SSF56935">
    <property type="entry name" value="Porins"/>
    <property type="match status" value="1"/>
</dbReference>
<evidence type="ECO:0000256" key="2">
    <source>
        <dbReference type="ARBA" id="ARBA00022448"/>
    </source>
</evidence>